<evidence type="ECO:0000313" key="9">
    <source>
        <dbReference type="Proteomes" id="UP000217076"/>
    </source>
</evidence>
<dbReference type="Gene3D" id="3.40.50.150">
    <property type="entry name" value="Vaccinia Virus protein VP39"/>
    <property type="match status" value="1"/>
</dbReference>
<dbReference type="InterPro" id="IPR055361">
    <property type="entry name" value="tRNA_methyltr_TrmB_bact"/>
</dbReference>
<feature type="binding site" evidence="7">
    <location>
        <position position="105"/>
    </location>
    <ligand>
        <name>S-adenosyl-L-methionine</name>
        <dbReference type="ChEBI" id="CHEBI:59789"/>
    </ligand>
</feature>
<dbReference type="OrthoDB" id="9802090at2"/>
<comment type="catalytic activity">
    <reaction evidence="1 7">
        <text>guanosine(46) in tRNA + S-adenosyl-L-methionine = N(7)-methylguanosine(46) in tRNA + S-adenosyl-L-homocysteine</text>
        <dbReference type="Rhea" id="RHEA:42708"/>
        <dbReference type="Rhea" id="RHEA-COMP:10188"/>
        <dbReference type="Rhea" id="RHEA-COMP:10189"/>
        <dbReference type="ChEBI" id="CHEBI:57856"/>
        <dbReference type="ChEBI" id="CHEBI:59789"/>
        <dbReference type="ChEBI" id="CHEBI:74269"/>
        <dbReference type="ChEBI" id="CHEBI:74480"/>
        <dbReference type="EC" id="2.1.1.33"/>
    </reaction>
</comment>
<accession>A0A1G8DM01</accession>
<dbReference type="InterPro" id="IPR003358">
    <property type="entry name" value="tRNA_(Gua-N-7)_MeTrfase_Trmb"/>
</dbReference>
<keyword evidence="9" id="KW-1185">Reference proteome</keyword>
<comment type="similarity">
    <text evidence="7">Belongs to the class I-like SAM-binding methyltransferase superfamily. TrmB family.</text>
</comment>
<dbReference type="AlphaFoldDB" id="A0A1G8DM01"/>
<sequence>MARRVDEGRLVRDPLLALAAEPDDGRDGRFHGRRRGKHLKPGRQRALEVVLPRLSFQVPEAGGLDPWALFDARPAALWLEIGFGGGEHLAAQAEANPGVGLIGCEPFLNGLGSLCALIEDKGLGNVRLLPDDARPLLAALPEGCLERVFVLFPDPWPKTRHAKRRLISPRTLSALARITAPGGELRVFSDDPTYVRWALRHGTEHAEWQWTARVPGDWRAPPADHARTRYEEKALAEGRVPRYLVFRRRPEPAAP</sequence>
<evidence type="ECO:0000256" key="7">
    <source>
        <dbReference type="HAMAP-Rule" id="MF_01057"/>
    </source>
</evidence>
<comment type="caution">
    <text evidence="7">Lacks conserved residue(s) required for the propagation of feature annotation.</text>
</comment>
<proteinExistence type="inferred from homology"/>
<evidence type="ECO:0000256" key="6">
    <source>
        <dbReference type="ARBA" id="ARBA00022694"/>
    </source>
</evidence>
<dbReference type="UniPathway" id="UPA00989"/>
<dbReference type="PANTHER" id="PTHR23417:SF14">
    <property type="entry name" value="PENTACOTRIPEPTIDE-REPEAT REGION OF PRORP DOMAIN-CONTAINING PROTEIN"/>
    <property type="match status" value="1"/>
</dbReference>
<feature type="binding site" evidence="7">
    <location>
        <begin position="228"/>
        <end position="231"/>
    </location>
    <ligand>
        <name>substrate</name>
    </ligand>
</feature>
<evidence type="ECO:0000256" key="1">
    <source>
        <dbReference type="ARBA" id="ARBA00000142"/>
    </source>
</evidence>
<dbReference type="Proteomes" id="UP000217076">
    <property type="component" value="Unassembled WGS sequence"/>
</dbReference>
<dbReference type="Pfam" id="PF02390">
    <property type="entry name" value="Methyltransf_4"/>
    <property type="match status" value="1"/>
</dbReference>
<feature type="binding site" evidence="7">
    <location>
        <position position="190"/>
    </location>
    <ligand>
        <name>substrate</name>
    </ligand>
</feature>
<gene>
    <name evidence="7" type="primary">trmB</name>
    <name evidence="8" type="ORF">SAMN05421742_10852</name>
</gene>
<dbReference type="GO" id="GO:0043527">
    <property type="term" value="C:tRNA methyltransferase complex"/>
    <property type="evidence" value="ECO:0007669"/>
    <property type="project" value="TreeGrafter"/>
</dbReference>
<evidence type="ECO:0000256" key="4">
    <source>
        <dbReference type="ARBA" id="ARBA00022679"/>
    </source>
</evidence>
<feature type="binding site" evidence="7">
    <location>
        <position position="154"/>
    </location>
    <ligand>
        <name>S-adenosyl-L-methionine</name>
        <dbReference type="ChEBI" id="CHEBI:59789"/>
    </ligand>
</feature>
<feature type="binding site" evidence="7">
    <location>
        <position position="80"/>
    </location>
    <ligand>
        <name>S-adenosyl-L-methionine</name>
        <dbReference type="ChEBI" id="CHEBI:59789"/>
    </ligand>
</feature>
<dbReference type="PROSITE" id="PS51625">
    <property type="entry name" value="SAM_MT_TRMB"/>
    <property type="match status" value="1"/>
</dbReference>
<dbReference type="STRING" id="83401.SAMN05421742_10852"/>
<keyword evidence="5 7" id="KW-0949">S-adenosyl-L-methionine</keyword>
<dbReference type="PANTHER" id="PTHR23417">
    <property type="entry name" value="3-DEOXY-D-MANNO-OCTULOSONIC-ACID TRANSFERASE/TRNA GUANINE-N 7 - -METHYLTRANSFERASE"/>
    <property type="match status" value="1"/>
</dbReference>
<keyword evidence="3 7" id="KW-0489">Methyltransferase</keyword>
<keyword evidence="4 7" id="KW-0808">Transferase</keyword>
<evidence type="ECO:0000256" key="3">
    <source>
        <dbReference type="ARBA" id="ARBA00022603"/>
    </source>
</evidence>
<feature type="binding site" evidence="7">
    <location>
        <position position="158"/>
    </location>
    <ligand>
        <name>substrate</name>
    </ligand>
</feature>
<organism evidence="8 9">
    <name type="scientific">Roseospirillum parvum</name>
    <dbReference type="NCBI Taxonomy" id="83401"/>
    <lineage>
        <taxon>Bacteria</taxon>
        <taxon>Pseudomonadati</taxon>
        <taxon>Pseudomonadota</taxon>
        <taxon>Alphaproteobacteria</taxon>
        <taxon>Rhodospirillales</taxon>
        <taxon>Rhodospirillaceae</taxon>
        <taxon>Roseospirillum</taxon>
    </lineage>
</organism>
<evidence type="ECO:0000256" key="2">
    <source>
        <dbReference type="ARBA" id="ARBA00003015"/>
    </source>
</evidence>
<dbReference type="HAMAP" id="MF_01057">
    <property type="entry name" value="tRNA_methyltr_TrmB"/>
    <property type="match status" value="1"/>
</dbReference>
<dbReference type="RefSeq" id="WP_092620477.1">
    <property type="nucleotide sequence ID" value="NZ_FNCV01000008.1"/>
</dbReference>
<dbReference type="GO" id="GO:0008176">
    <property type="term" value="F:tRNA (guanine(46)-N7)-methyltransferase activity"/>
    <property type="evidence" value="ECO:0007669"/>
    <property type="project" value="UniProtKB-UniRule"/>
</dbReference>
<dbReference type="EC" id="2.1.1.33" evidence="7"/>
<dbReference type="InterPro" id="IPR029063">
    <property type="entry name" value="SAM-dependent_MTases_sf"/>
</dbReference>
<reference evidence="9" key="1">
    <citation type="submission" date="2016-10" db="EMBL/GenBank/DDBJ databases">
        <authorList>
            <person name="Varghese N."/>
            <person name="Submissions S."/>
        </authorList>
    </citation>
    <scope>NUCLEOTIDE SEQUENCE [LARGE SCALE GENOMIC DNA]</scope>
    <source>
        <strain evidence="9">930I</strain>
    </source>
</reference>
<name>A0A1G8DM01_9PROT</name>
<comment type="function">
    <text evidence="2 7">Catalyzes the formation of N(7)-methylguanine at position 46 (m7G46) in tRNA.</text>
</comment>
<feature type="binding site" evidence="7">
    <location>
        <position position="132"/>
    </location>
    <ligand>
        <name>S-adenosyl-L-methionine</name>
        <dbReference type="ChEBI" id="CHEBI:59789"/>
    </ligand>
</feature>
<keyword evidence="6 7" id="KW-0819">tRNA processing</keyword>
<protein>
    <recommendedName>
        <fullName evidence="7">tRNA (guanine-N(7)-)-methyltransferase</fullName>
        <ecNumber evidence="7">2.1.1.33</ecNumber>
    </recommendedName>
    <alternativeName>
        <fullName evidence="7">tRNA (guanine(46)-N(7))-methyltransferase</fullName>
    </alternativeName>
    <alternativeName>
        <fullName evidence="7">tRNA(m7G46)-methyltransferase</fullName>
    </alternativeName>
</protein>
<dbReference type="EMBL" id="FNCV01000008">
    <property type="protein sequence ID" value="SDH58509.1"/>
    <property type="molecule type" value="Genomic_DNA"/>
</dbReference>
<evidence type="ECO:0000313" key="8">
    <source>
        <dbReference type="EMBL" id="SDH58509.1"/>
    </source>
</evidence>
<comment type="pathway">
    <text evidence="7">tRNA modification; N(7)-methylguanine-tRNA biosynthesis.</text>
</comment>
<evidence type="ECO:0000256" key="5">
    <source>
        <dbReference type="ARBA" id="ARBA00022691"/>
    </source>
</evidence>
<dbReference type="SUPFAM" id="SSF53335">
    <property type="entry name" value="S-adenosyl-L-methionine-dependent methyltransferases"/>
    <property type="match status" value="1"/>
</dbReference>